<gene>
    <name evidence="13" type="primary">modC</name>
    <name evidence="13" type="ORF">V3328_20790</name>
</gene>
<evidence type="ECO:0000313" key="13">
    <source>
        <dbReference type="EMBL" id="MEJ8573937.1"/>
    </source>
</evidence>
<dbReference type="PANTHER" id="PTHR43514:SF4">
    <property type="entry name" value="ABC TRANSPORTER I FAMILY MEMBER 10"/>
    <property type="match status" value="1"/>
</dbReference>
<protein>
    <submittedName>
        <fullName evidence="13">Molybdenum ABC transporter ATP-binding protein</fullName>
    </submittedName>
</protein>
<evidence type="ECO:0000256" key="3">
    <source>
        <dbReference type="ARBA" id="ARBA00022475"/>
    </source>
</evidence>
<evidence type="ECO:0000256" key="6">
    <source>
        <dbReference type="ARBA" id="ARBA00022741"/>
    </source>
</evidence>
<evidence type="ECO:0000256" key="10">
    <source>
        <dbReference type="PROSITE-ProRule" id="PRU01213"/>
    </source>
</evidence>
<dbReference type="GO" id="GO:0016887">
    <property type="term" value="F:ATP hydrolysis activity"/>
    <property type="evidence" value="ECO:0007669"/>
    <property type="project" value="InterPro"/>
</dbReference>
<dbReference type="RefSeq" id="WP_340331632.1">
    <property type="nucleotide sequence ID" value="NZ_JAZHOF010000009.1"/>
</dbReference>
<evidence type="ECO:0000256" key="7">
    <source>
        <dbReference type="ARBA" id="ARBA00022840"/>
    </source>
</evidence>
<dbReference type="InterPro" id="IPR005116">
    <property type="entry name" value="Transp-assoc_OB_typ1"/>
</dbReference>
<organism evidence="13 14">
    <name type="scientific">Microbaculum marinum</name>
    <dbReference type="NCBI Taxonomy" id="1764581"/>
    <lineage>
        <taxon>Bacteria</taxon>
        <taxon>Pseudomonadati</taxon>
        <taxon>Pseudomonadota</taxon>
        <taxon>Alphaproteobacteria</taxon>
        <taxon>Hyphomicrobiales</taxon>
        <taxon>Tepidamorphaceae</taxon>
        <taxon>Microbaculum</taxon>
    </lineage>
</organism>
<keyword evidence="4 10" id="KW-0500">Molybdenum</keyword>
<evidence type="ECO:0000259" key="11">
    <source>
        <dbReference type="PROSITE" id="PS50893"/>
    </source>
</evidence>
<dbReference type="PROSITE" id="PS50893">
    <property type="entry name" value="ABC_TRANSPORTER_2"/>
    <property type="match status" value="1"/>
</dbReference>
<proteinExistence type="inferred from homology"/>
<evidence type="ECO:0000313" key="14">
    <source>
        <dbReference type="Proteomes" id="UP001378188"/>
    </source>
</evidence>
<dbReference type="InterPro" id="IPR011868">
    <property type="entry name" value="ModC_ABC_ATP-bd"/>
</dbReference>
<dbReference type="SUPFAM" id="SSF50331">
    <property type="entry name" value="MOP-like"/>
    <property type="match status" value="1"/>
</dbReference>
<evidence type="ECO:0000256" key="9">
    <source>
        <dbReference type="ARBA" id="ARBA00023136"/>
    </source>
</evidence>
<sequence length="365" mass="39653">MSITVSFRHRFAGFDLDVEFEPSSRGIVALFGPSGAGKSTTVNAIAGLLRPAQGRIVFGDRVLLDTDRGIFVPPRKRRIGYVFQDARLFPHMSVRDNLLYGWRRSANRPPKQEIDRVIGLLGLDTLLQRRPRFLSGGEKSRVALGRALLCGPDLLLLDEPLANLDQARRNEILPYLERLREEMTVPMVYVSHSIDEVTRLSDTIVVLNGGKVVAAGEVGDIMTRLDLFPITGRFEAGAVIDATVAGHDGEFGLTTLAVDGARLVVPELSAREGSQVRVRIRARDVIIALSAPVDTSANNILPATITDIRFDPGPYADVLLHAAGTPLLARVTRSSIARLGLASGTAVFAVIKAINVEPRGRSGQR</sequence>
<comment type="caution">
    <text evidence="13">The sequence shown here is derived from an EMBL/GenBank/DDBJ whole genome shotgun (WGS) entry which is preliminary data.</text>
</comment>
<dbReference type="SMART" id="SM00382">
    <property type="entry name" value="AAA"/>
    <property type="match status" value="1"/>
</dbReference>
<accession>A0AAW9RUL2</accession>
<dbReference type="NCBIfam" id="TIGR02142">
    <property type="entry name" value="modC_ABC"/>
    <property type="match status" value="1"/>
</dbReference>
<keyword evidence="14" id="KW-1185">Reference proteome</keyword>
<comment type="similarity">
    <text evidence="1">Belongs to the ABC transporter superfamily.</text>
</comment>
<evidence type="ECO:0000259" key="12">
    <source>
        <dbReference type="PROSITE" id="PS51866"/>
    </source>
</evidence>
<dbReference type="Gene3D" id="2.40.50.100">
    <property type="match status" value="1"/>
</dbReference>
<keyword evidence="3" id="KW-1003">Cell membrane</keyword>
<dbReference type="AlphaFoldDB" id="A0AAW9RUL2"/>
<dbReference type="Gene3D" id="3.40.50.300">
    <property type="entry name" value="P-loop containing nucleotide triphosphate hydrolases"/>
    <property type="match status" value="1"/>
</dbReference>
<dbReference type="PROSITE" id="PS00211">
    <property type="entry name" value="ABC_TRANSPORTER_1"/>
    <property type="match status" value="1"/>
</dbReference>
<dbReference type="Pfam" id="PF00005">
    <property type="entry name" value="ABC_tran"/>
    <property type="match status" value="1"/>
</dbReference>
<dbReference type="GO" id="GO:0005524">
    <property type="term" value="F:ATP binding"/>
    <property type="evidence" value="ECO:0007669"/>
    <property type="project" value="UniProtKB-KW"/>
</dbReference>
<evidence type="ECO:0000256" key="2">
    <source>
        <dbReference type="ARBA" id="ARBA00022448"/>
    </source>
</evidence>
<dbReference type="InterPro" id="IPR003439">
    <property type="entry name" value="ABC_transporter-like_ATP-bd"/>
</dbReference>
<keyword evidence="7 13" id="KW-0067">ATP-binding</keyword>
<keyword evidence="8" id="KW-1278">Translocase</keyword>
<dbReference type="GO" id="GO:0140359">
    <property type="term" value="F:ABC-type transporter activity"/>
    <property type="evidence" value="ECO:0007669"/>
    <property type="project" value="InterPro"/>
</dbReference>
<feature type="domain" description="ABC transporter" evidence="11">
    <location>
        <begin position="1"/>
        <end position="234"/>
    </location>
</feature>
<dbReference type="PROSITE" id="PS51866">
    <property type="entry name" value="MOP"/>
    <property type="match status" value="1"/>
</dbReference>
<feature type="domain" description="Mop" evidence="12">
    <location>
        <begin position="294"/>
        <end position="360"/>
    </location>
</feature>
<dbReference type="PANTHER" id="PTHR43514">
    <property type="entry name" value="ABC TRANSPORTER I FAMILY MEMBER 10"/>
    <property type="match status" value="1"/>
</dbReference>
<dbReference type="Proteomes" id="UP001378188">
    <property type="component" value="Unassembled WGS sequence"/>
</dbReference>
<dbReference type="InterPro" id="IPR003593">
    <property type="entry name" value="AAA+_ATPase"/>
</dbReference>
<keyword evidence="6" id="KW-0547">Nucleotide-binding</keyword>
<evidence type="ECO:0000256" key="1">
    <source>
        <dbReference type="ARBA" id="ARBA00005417"/>
    </source>
</evidence>
<dbReference type="InterPro" id="IPR008995">
    <property type="entry name" value="Mo/tungstate-bd_C_term_dom"/>
</dbReference>
<keyword evidence="2" id="KW-0813">Transport</keyword>
<dbReference type="InterPro" id="IPR027417">
    <property type="entry name" value="P-loop_NTPase"/>
</dbReference>
<keyword evidence="9" id="KW-0472">Membrane</keyword>
<dbReference type="EMBL" id="JAZHOF010000009">
    <property type="protein sequence ID" value="MEJ8573937.1"/>
    <property type="molecule type" value="Genomic_DNA"/>
</dbReference>
<keyword evidence="5" id="KW-0997">Cell inner membrane</keyword>
<dbReference type="GO" id="GO:0016020">
    <property type="term" value="C:membrane"/>
    <property type="evidence" value="ECO:0007669"/>
    <property type="project" value="InterPro"/>
</dbReference>
<evidence type="ECO:0000256" key="8">
    <source>
        <dbReference type="ARBA" id="ARBA00022967"/>
    </source>
</evidence>
<dbReference type="InterPro" id="IPR017871">
    <property type="entry name" value="ABC_transporter-like_CS"/>
</dbReference>
<reference evidence="13 14" key="1">
    <citation type="submission" date="2024-02" db="EMBL/GenBank/DDBJ databases">
        <title>Genome analysis and characterization of Microbaculum marinisediminis sp. nov., isolated from marine sediment.</title>
        <authorList>
            <person name="Du Z.-J."/>
            <person name="Ye Y.-Q."/>
            <person name="Zhang Z.-R."/>
            <person name="Yuan S.-M."/>
            <person name="Zhang X.-Y."/>
        </authorList>
    </citation>
    <scope>NUCLEOTIDE SEQUENCE [LARGE SCALE GENOMIC DNA]</scope>
    <source>
        <strain evidence="13 14">SDUM1044001</strain>
    </source>
</reference>
<evidence type="ECO:0000256" key="5">
    <source>
        <dbReference type="ARBA" id="ARBA00022519"/>
    </source>
</evidence>
<dbReference type="GO" id="GO:0015098">
    <property type="term" value="F:molybdate ion transmembrane transporter activity"/>
    <property type="evidence" value="ECO:0007669"/>
    <property type="project" value="InterPro"/>
</dbReference>
<dbReference type="InterPro" id="IPR004606">
    <property type="entry name" value="Mop_domain"/>
</dbReference>
<name>A0AAW9RUL2_9HYPH</name>
<dbReference type="InterPro" id="IPR050334">
    <property type="entry name" value="Molybdenum_import_ModC"/>
</dbReference>
<dbReference type="SUPFAM" id="SSF52540">
    <property type="entry name" value="P-loop containing nucleoside triphosphate hydrolases"/>
    <property type="match status" value="1"/>
</dbReference>
<evidence type="ECO:0000256" key="4">
    <source>
        <dbReference type="ARBA" id="ARBA00022505"/>
    </source>
</evidence>
<dbReference type="Pfam" id="PF03459">
    <property type="entry name" value="TOBE"/>
    <property type="match status" value="1"/>
</dbReference>